<feature type="signal peptide" evidence="1">
    <location>
        <begin position="1"/>
        <end position="19"/>
    </location>
</feature>
<evidence type="ECO:0008006" key="4">
    <source>
        <dbReference type="Google" id="ProtNLM"/>
    </source>
</evidence>
<proteinExistence type="predicted"/>
<evidence type="ECO:0000313" key="3">
    <source>
        <dbReference type="Proteomes" id="UP000799428"/>
    </source>
</evidence>
<keyword evidence="1" id="KW-0732">Signal</keyword>
<evidence type="ECO:0000256" key="1">
    <source>
        <dbReference type="SAM" id="SignalP"/>
    </source>
</evidence>
<keyword evidence="3" id="KW-1185">Reference proteome</keyword>
<organism evidence="2 3">
    <name type="scientific">Pleomassaria siparia CBS 279.74</name>
    <dbReference type="NCBI Taxonomy" id="1314801"/>
    <lineage>
        <taxon>Eukaryota</taxon>
        <taxon>Fungi</taxon>
        <taxon>Dikarya</taxon>
        <taxon>Ascomycota</taxon>
        <taxon>Pezizomycotina</taxon>
        <taxon>Dothideomycetes</taxon>
        <taxon>Pleosporomycetidae</taxon>
        <taxon>Pleosporales</taxon>
        <taxon>Pleomassariaceae</taxon>
        <taxon>Pleomassaria</taxon>
    </lineage>
</organism>
<sequence length="83" mass="8812">MALFKPLLSLLQFASIIQAQVTIASKTLNSTIGYLEVSGASPCYEIHGSGPPPLLFISGAAVLQANFTIAIHDRRGFSRGYSS</sequence>
<feature type="chain" id="PRO_5026175933" description="Alpha/beta-hydrolase" evidence="1">
    <location>
        <begin position="20"/>
        <end position="83"/>
    </location>
</feature>
<accession>A0A6G1JXI2</accession>
<dbReference type="Proteomes" id="UP000799428">
    <property type="component" value="Unassembled WGS sequence"/>
</dbReference>
<dbReference type="OrthoDB" id="408373at2759"/>
<gene>
    <name evidence="2" type="ORF">K504DRAFT_506438</name>
</gene>
<protein>
    <recommendedName>
        <fullName evidence="4">Alpha/beta-hydrolase</fullName>
    </recommendedName>
</protein>
<dbReference type="AlphaFoldDB" id="A0A6G1JXI2"/>
<evidence type="ECO:0000313" key="2">
    <source>
        <dbReference type="EMBL" id="KAF2704965.1"/>
    </source>
</evidence>
<name>A0A6G1JXI2_9PLEO</name>
<dbReference type="EMBL" id="MU005780">
    <property type="protein sequence ID" value="KAF2704965.1"/>
    <property type="molecule type" value="Genomic_DNA"/>
</dbReference>
<reference evidence="2" key="1">
    <citation type="journal article" date="2020" name="Stud. Mycol.">
        <title>101 Dothideomycetes genomes: a test case for predicting lifestyles and emergence of pathogens.</title>
        <authorList>
            <person name="Haridas S."/>
            <person name="Albert R."/>
            <person name="Binder M."/>
            <person name="Bloem J."/>
            <person name="Labutti K."/>
            <person name="Salamov A."/>
            <person name="Andreopoulos B."/>
            <person name="Baker S."/>
            <person name="Barry K."/>
            <person name="Bills G."/>
            <person name="Bluhm B."/>
            <person name="Cannon C."/>
            <person name="Castanera R."/>
            <person name="Culley D."/>
            <person name="Daum C."/>
            <person name="Ezra D."/>
            <person name="Gonzalez J."/>
            <person name="Henrissat B."/>
            <person name="Kuo A."/>
            <person name="Liang C."/>
            <person name="Lipzen A."/>
            <person name="Lutzoni F."/>
            <person name="Magnuson J."/>
            <person name="Mondo S."/>
            <person name="Nolan M."/>
            <person name="Ohm R."/>
            <person name="Pangilinan J."/>
            <person name="Park H.-J."/>
            <person name="Ramirez L."/>
            <person name="Alfaro M."/>
            <person name="Sun H."/>
            <person name="Tritt A."/>
            <person name="Yoshinaga Y."/>
            <person name="Zwiers L.-H."/>
            <person name="Turgeon B."/>
            <person name="Goodwin S."/>
            <person name="Spatafora J."/>
            <person name="Crous P."/>
            <person name="Grigoriev I."/>
        </authorList>
    </citation>
    <scope>NUCLEOTIDE SEQUENCE</scope>
    <source>
        <strain evidence="2">CBS 279.74</strain>
    </source>
</reference>